<organism evidence="7 8">
    <name type="scientific">Eiseniibacteriota bacterium</name>
    <dbReference type="NCBI Taxonomy" id="2212470"/>
    <lineage>
        <taxon>Bacteria</taxon>
        <taxon>Candidatus Eiseniibacteriota</taxon>
    </lineage>
</organism>
<feature type="transmembrane region" description="Helical" evidence="6">
    <location>
        <begin position="379"/>
        <end position="399"/>
    </location>
</feature>
<dbReference type="InterPro" id="IPR004814">
    <property type="entry name" value="Oligopep_transpt"/>
</dbReference>
<feature type="transmembrane region" description="Helical" evidence="6">
    <location>
        <begin position="265"/>
        <end position="284"/>
    </location>
</feature>
<accession>A0ABV6YLJ5</accession>
<evidence type="ECO:0000256" key="4">
    <source>
        <dbReference type="ARBA" id="ARBA00022989"/>
    </source>
</evidence>
<dbReference type="NCBIfam" id="TIGR00728">
    <property type="entry name" value="OPT_sfam"/>
    <property type="match status" value="1"/>
</dbReference>
<evidence type="ECO:0000256" key="3">
    <source>
        <dbReference type="ARBA" id="ARBA00022692"/>
    </source>
</evidence>
<evidence type="ECO:0000256" key="2">
    <source>
        <dbReference type="ARBA" id="ARBA00022448"/>
    </source>
</evidence>
<reference evidence="7 8" key="1">
    <citation type="submission" date="2024-09" db="EMBL/GenBank/DDBJ databases">
        <authorList>
            <person name="D'Angelo T."/>
        </authorList>
    </citation>
    <scope>NUCLEOTIDE SEQUENCE [LARGE SCALE GENOMIC DNA]</scope>
    <source>
        <strain evidence="7">SAG AM-320-E07</strain>
    </source>
</reference>
<feature type="transmembrane region" description="Helical" evidence="6">
    <location>
        <begin position="447"/>
        <end position="468"/>
    </location>
</feature>
<proteinExistence type="predicted"/>
<protein>
    <submittedName>
        <fullName evidence="7">OPT family oligopeptide transporter</fullName>
    </submittedName>
</protein>
<feature type="transmembrane region" description="Helical" evidence="6">
    <location>
        <begin position="226"/>
        <end position="245"/>
    </location>
</feature>
<keyword evidence="2" id="KW-0813">Transport</keyword>
<feature type="transmembrane region" description="Helical" evidence="6">
    <location>
        <begin position="405"/>
        <end position="426"/>
    </location>
</feature>
<keyword evidence="8" id="KW-1185">Reference proteome</keyword>
<keyword evidence="5 6" id="KW-0472">Membrane</keyword>
<feature type="transmembrane region" description="Helical" evidence="6">
    <location>
        <begin position="202"/>
        <end position="221"/>
    </location>
</feature>
<dbReference type="Pfam" id="PF03169">
    <property type="entry name" value="OPT"/>
    <property type="match status" value="1"/>
</dbReference>
<comment type="caution">
    <text evidence="7">The sequence shown here is derived from an EMBL/GenBank/DDBJ whole genome shotgun (WGS) entry which is preliminary data.</text>
</comment>
<gene>
    <name evidence="7" type="ORF">ACFL6M_06280</name>
</gene>
<evidence type="ECO:0000256" key="6">
    <source>
        <dbReference type="SAM" id="Phobius"/>
    </source>
</evidence>
<feature type="transmembrane region" description="Helical" evidence="6">
    <location>
        <begin position="607"/>
        <end position="625"/>
    </location>
</feature>
<evidence type="ECO:0000313" key="7">
    <source>
        <dbReference type="EMBL" id="MFC1573190.1"/>
    </source>
</evidence>
<evidence type="ECO:0000256" key="5">
    <source>
        <dbReference type="ARBA" id="ARBA00023136"/>
    </source>
</evidence>
<sequence length="635" mass="65621">MNEQRREEAPYVPATKRIPEATILALLLGSGLSILMGAANTYLGLYAGMTVSASIPAAVTSMVFLRLVFGRGTILENNIVQTMASTGESLAAGVIFTVPALVMVGVWKEFEFWPTTLIVLLGGLLGIVFMVPMRRALIVRRRDLIYPEGVACSEVLQTGESGGKGLRAILLGSVVGAVFKILISGVHLVQGTVEGAVTRGRSVLYMGADMSVALLAVGYIVNLNIAVLITLGGAIGWLVAMPLLGGADPGAVALDTAWDLWETKIRYLGVGAMLVGGLHSIWSVRGGIVAGITGLRPARDTETGLQPEACLRTERDMPFPWLLGVFLITTLATFFLYDYLIGSAGIALVTTIVMVIAAFLFVAVATYIAGLVGSSNSPVSGMTICALLIAAGALLALGIKGESAILATLGVAGVVCCATCTSGDIAQDLKTGLLVGATPAKQQWTEIVATVVSACAFAPILFLLHGAYGIGTGEPGSLRAPQAALFASLTEGFFGDGVLPWNLILYGALIGVVLIVVDGFLKRAGSSFRAHVMPIAVGIYLPLSLDIPILAGGLIRHFFGRGDKGSGGSLGILFGSGLIAGEALLGIGLAAPIILVPQLVPDLGSNAIQSLFVFALVVALYVVMARRSSASGGGR</sequence>
<feature type="transmembrane region" description="Helical" evidence="6">
    <location>
        <begin position="346"/>
        <end position="372"/>
    </location>
</feature>
<feature type="transmembrane region" description="Helical" evidence="6">
    <location>
        <begin position="570"/>
        <end position="595"/>
    </location>
</feature>
<dbReference type="PANTHER" id="PTHR31645:SF0">
    <property type="entry name" value="OLIGOPEPTIDE TRANSPORTER YGL114W-RELATED"/>
    <property type="match status" value="1"/>
</dbReference>
<dbReference type="Proteomes" id="UP001593833">
    <property type="component" value="Unassembled WGS sequence"/>
</dbReference>
<keyword evidence="4 6" id="KW-1133">Transmembrane helix</keyword>
<dbReference type="InterPro" id="IPR045035">
    <property type="entry name" value="YSL-like"/>
</dbReference>
<feature type="transmembrane region" description="Helical" evidence="6">
    <location>
        <begin position="503"/>
        <end position="521"/>
    </location>
</feature>
<comment type="subcellular location">
    <subcellularLocation>
        <location evidence="1">Membrane</location>
        <topology evidence="1">Multi-pass membrane protein</topology>
    </subcellularLocation>
</comment>
<feature type="transmembrane region" description="Helical" evidence="6">
    <location>
        <begin position="321"/>
        <end position="340"/>
    </location>
</feature>
<dbReference type="PANTHER" id="PTHR31645">
    <property type="entry name" value="OLIGOPEPTIDE TRANSPORTER YGL114W-RELATED"/>
    <property type="match status" value="1"/>
</dbReference>
<dbReference type="NCBIfam" id="TIGR00733">
    <property type="entry name" value="OPT family oligopeptide transporter"/>
    <property type="match status" value="1"/>
</dbReference>
<feature type="transmembrane region" description="Helical" evidence="6">
    <location>
        <begin position="168"/>
        <end position="190"/>
    </location>
</feature>
<feature type="transmembrane region" description="Helical" evidence="6">
    <location>
        <begin position="113"/>
        <end position="132"/>
    </location>
</feature>
<feature type="transmembrane region" description="Helical" evidence="6">
    <location>
        <begin position="90"/>
        <end position="107"/>
    </location>
</feature>
<evidence type="ECO:0000313" key="8">
    <source>
        <dbReference type="Proteomes" id="UP001593833"/>
    </source>
</evidence>
<keyword evidence="3 6" id="KW-0812">Transmembrane</keyword>
<evidence type="ECO:0000256" key="1">
    <source>
        <dbReference type="ARBA" id="ARBA00004141"/>
    </source>
</evidence>
<name>A0ABV6YLJ5_UNCEI</name>
<feature type="transmembrane region" description="Helical" evidence="6">
    <location>
        <begin position="45"/>
        <end position="69"/>
    </location>
</feature>
<feature type="transmembrane region" description="Helical" evidence="6">
    <location>
        <begin position="21"/>
        <end position="39"/>
    </location>
</feature>
<dbReference type="InterPro" id="IPR004813">
    <property type="entry name" value="OPT"/>
</dbReference>
<dbReference type="EMBL" id="JBHPKH010000092">
    <property type="protein sequence ID" value="MFC1573190.1"/>
    <property type="molecule type" value="Genomic_DNA"/>
</dbReference>